<protein>
    <recommendedName>
        <fullName evidence="3">ArsR family transcriptional regulator</fullName>
    </recommendedName>
</protein>
<evidence type="ECO:0000313" key="1">
    <source>
        <dbReference type="EMBL" id="GIJ08457.1"/>
    </source>
</evidence>
<gene>
    <name evidence="1" type="ORF">Van01_16710</name>
</gene>
<reference evidence="1 2" key="1">
    <citation type="submission" date="2021-01" db="EMBL/GenBank/DDBJ databases">
        <title>Whole genome shotgun sequence of Verrucosispora andamanensis NBRC 109075.</title>
        <authorList>
            <person name="Komaki H."/>
            <person name="Tamura T."/>
        </authorList>
    </citation>
    <scope>NUCLEOTIDE SEQUENCE [LARGE SCALE GENOMIC DNA]</scope>
    <source>
        <strain evidence="1 2">NBRC 109075</strain>
    </source>
</reference>
<dbReference type="RefSeq" id="WP_204003233.1">
    <property type="nucleotide sequence ID" value="NZ_BOOZ01000007.1"/>
</dbReference>
<evidence type="ECO:0000313" key="2">
    <source>
        <dbReference type="Proteomes" id="UP000647017"/>
    </source>
</evidence>
<dbReference type="Proteomes" id="UP000647017">
    <property type="component" value="Unassembled WGS sequence"/>
</dbReference>
<organism evidence="1 2">
    <name type="scientific">Micromonospora andamanensis</name>
    <dbReference type="NCBI Taxonomy" id="1287068"/>
    <lineage>
        <taxon>Bacteria</taxon>
        <taxon>Bacillati</taxon>
        <taxon>Actinomycetota</taxon>
        <taxon>Actinomycetes</taxon>
        <taxon>Micromonosporales</taxon>
        <taxon>Micromonosporaceae</taxon>
        <taxon>Micromonospora</taxon>
    </lineage>
</organism>
<name>A0ABQ4HS31_9ACTN</name>
<proteinExistence type="predicted"/>
<comment type="caution">
    <text evidence="1">The sequence shown here is derived from an EMBL/GenBank/DDBJ whole genome shotgun (WGS) entry which is preliminary data.</text>
</comment>
<dbReference type="Gene3D" id="1.10.10.10">
    <property type="entry name" value="Winged helix-like DNA-binding domain superfamily/Winged helix DNA-binding domain"/>
    <property type="match status" value="1"/>
</dbReference>
<accession>A0ABQ4HS31</accession>
<evidence type="ECO:0008006" key="3">
    <source>
        <dbReference type="Google" id="ProtNLM"/>
    </source>
</evidence>
<sequence length="117" mass="12887">MDATVTGGGVTARSWCSWGFPCVGGTHDQRLTRVRRLIYHTLLADPRRHWTVRGLADALPVTAHALRDNLNLLVAEDIVAQVRHQRALTAVFTEDGKRTFTAIVRVAAEATEDRAVA</sequence>
<dbReference type="InterPro" id="IPR036388">
    <property type="entry name" value="WH-like_DNA-bd_sf"/>
</dbReference>
<dbReference type="EMBL" id="BOOZ01000007">
    <property type="protein sequence ID" value="GIJ08457.1"/>
    <property type="molecule type" value="Genomic_DNA"/>
</dbReference>
<keyword evidence="2" id="KW-1185">Reference proteome</keyword>
<dbReference type="InterPro" id="IPR036390">
    <property type="entry name" value="WH_DNA-bd_sf"/>
</dbReference>
<dbReference type="SUPFAM" id="SSF46785">
    <property type="entry name" value="Winged helix' DNA-binding domain"/>
    <property type="match status" value="1"/>
</dbReference>